<evidence type="ECO:0000256" key="2">
    <source>
        <dbReference type="ARBA" id="ARBA00022801"/>
    </source>
</evidence>
<dbReference type="GO" id="GO:0016787">
    <property type="term" value="F:hydrolase activity"/>
    <property type="evidence" value="ECO:0007669"/>
    <property type="project" value="UniProtKB-KW"/>
</dbReference>
<accession>A0ABP5YKG2</accession>
<dbReference type="SUPFAM" id="SSF53474">
    <property type="entry name" value="alpha/beta-Hydrolases"/>
    <property type="match status" value="1"/>
</dbReference>
<dbReference type="PANTHER" id="PTHR11487">
    <property type="entry name" value="THIOESTERASE"/>
    <property type="match status" value="1"/>
</dbReference>
<comment type="caution">
    <text evidence="4">The sequence shown here is derived from an EMBL/GenBank/DDBJ whole genome shotgun (WGS) entry which is preliminary data.</text>
</comment>
<dbReference type="SMART" id="SM00824">
    <property type="entry name" value="PKS_TE"/>
    <property type="match status" value="1"/>
</dbReference>
<dbReference type="Pfam" id="PF00975">
    <property type="entry name" value="Thioesterase"/>
    <property type="match status" value="1"/>
</dbReference>
<reference evidence="5" key="1">
    <citation type="journal article" date="2019" name="Int. J. Syst. Evol. Microbiol.">
        <title>The Global Catalogue of Microorganisms (GCM) 10K type strain sequencing project: providing services to taxonomists for standard genome sequencing and annotation.</title>
        <authorList>
            <consortium name="The Broad Institute Genomics Platform"/>
            <consortium name="The Broad Institute Genome Sequencing Center for Infectious Disease"/>
            <person name="Wu L."/>
            <person name="Ma J."/>
        </authorList>
    </citation>
    <scope>NUCLEOTIDE SEQUENCE [LARGE SCALE GENOMIC DNA]</scope>
    <source>
        <strain evidence="5">JCM 4395</strain>
    </source>
</reference>
<sequence length="246" mass="26981">MSASPSEEAKWLRRYQPAENAVGTLLCLPHAGGSASFFLPLARALAPKVDVVAVQYPGRQDRRAERPIDDLVTLADRICGLLDPTPRRPLTVFGHSMGALLGFEIARRLEADGRGPVRLLASGRRGPATHRDERVHRSDEDIMADVRALSGTASLLLGDEEVMRAALPALRADYTAVETYHCEPDATVACPITVLTGDDDPKTTVDEAKAWDRHTTGGFDLRVFSGGHFFVSTRMQEITELLKQYF</sequence>
<comment type="similarity">
    <text evidence="1">Belongs to the thioesterase family.</text>
</comment>
<organism evidence="4 5">
    <name type="scientific">Streptomyces longisporus</name>
    <dbReference type="NCBI Taxonomy" id="1948"/>
    <lineage>
        <taxon>Bacteria</taxon>
        <taxon>Bacillati</taxon>
        <taxon>Actinomycetota</taxon>
        <taxon>Actinomycetes</taxon>
        <taxon>Kitasatosporales</taxon>
        <taxon>Streptomycetaceae</taxon>
        <taxon>Streptomyces</taxon>
    </lineage>
</organism>
<evidence type="ECO:0000313" key="4">
    <source>
        <dbReference type="EMBL" id="GAA2480562.1"/>
    </source>
</evidence>
<proteinExistence type="inferred from homology"/>
<name>A0ABP5YKG2_STRLO</name>
<dbReference type="Gene3D" id="3.40.50.1820">
    <property type="entry name" value="alpha/beta hydrolase"/>
    <property type="match status" value="1"/>
</dbReference>
<dbReference type="RefSeq" id="WP_344399430.1">
    <property type="nucleotide sequence ID" value="NZ_BAAASG010000004.1"/>
</dbReference>
<protein>
    <submittedName>
        <fullName evidence="4">Alpha/beta fold hydrolase</fullName>
    </submittedName>
</protein>
<keyword evidence="2 4" id="KW-0378">Hydrolase</keyword>
<dbReference type="InterPro" id="IPR020802">
    <property type="entry name" value="TesA-like"/>
</dbReference>
<dbReference type="InterPro" id="IPR029058">
    <property type="entry name" value="AB_hydrolase_fold"/>
</dbReference>
<feature type="domain" description="Thioesterase TesA-like" evidence="3">
    <location>
        <begin position="26"/>
        <end position="242"/>
    </location>
</feature>
<evidence type="ECO:0000313" key="5">
    <source>
        <dbReference type="Proteomes" id="UP001501777"/>
    </source>
</evidence>
<keyword evidence="5" id="KW-1185">Reference proteome</keyword>
<dbReference type="EMBL" id="BAAASG010000004">
    <property type="protein sequence ID" value="GAA2480562.1"/>
    <property type="molecule type" value="Genomic_DNA"/>
</dbReference>
<evidence type="ECO:0000256" key="1">
    <source>
        <dbReference type="ARBA" id="ARBA00007169"/>
    </source>
</evidence>
<dbReference type="Proteomes" id="UP001501777">
    <property type="component" value="Unassembled WGS sequence"/>
</dbReference>
<dbReference type="InterPro" id="IPR001031">
    <property type="entry name" value="Thioesterase"/>
</dbReference>
<evidence type="ECO:0000259" key="3">
    <source>
        <dbReference type="SMART" id="SM00824"/>
    </source>
</evidence>
<gene>
    <name evidence="4" type="ORF">GCM10010276_16610</name>
</gene>
<dbReference type="InterPro" id="IPR012223">
    <property type="entry name" value="TEII"/>
</dbReference>
<dbReference type="PANTHER" id="PTHR11487:SF0">
    <property type="entry name" value="S-ACYL FATTY ACID SYNTHASE THIOESTERASE, MEDIUM CHAIN"/>
    <property type="match status" value="1"/>
</dbReference>